<dbReference type="EMBL" id="GL378332">
    <property type="protein sequence ID" value="EFJ50071.1"/>
    <property type="molecule type" value="Genomic_DNA"/>
</dbReference>
<evidence type="ECO:0000256" key="13">
    <source>
        <dbReference type="SAM" id="Phobius"/>
    </source>
</evidence>
<keyword evidence="15" id="KW-1185">Reference proteome</keyword>
<keyword evidence="7 11" id="KW-0175">Coiled coil</keyword>
<dbReference type="KEGG" id="vcn:VOLCADRAFT_89058"/>
<comment type="subcellular location">
    <subcellularLocation>
        <location evidence="1">Mitochondrion inner membrane</location>
    </subcellularLocation>
</comment>
<keyword evidence="4" id="KW-0999">Mitochondrion inner membrane</keyword>
<dbReference type="OrthoDB" id="5595506at2759"/>
<evidence type="ECO:0000256" key="1">
    <source>
        <dbReference type="ARBA" id="ARBA00004273"/>
    </source>
</evidence>
<feature type="transmembrane region" description="Helical" evidence="13">
    <location>
        <begin position="406"/>
        <end position="435"/>
    </location>
</feature>
<evidence type="ECO:0000256" key="7">
    <source>
        <dbReference type="ARBA" id="ARBA00023054"/>
    </source>
</evidence>
<keyword evidence="5" id="KW-0809">Transit peptide</keyword>
<evidence type="ECO:0000256" key="6">
    <source>
        <dbReference type="ARBA" id="ARBA00022989"/>
    </source>
</evidence>
<feature type="coiled-coil region" evidence="11">
    <location>
        <begin position="73"/>
        <end position="104"/>
    </location>
</feature>
<feature type="region of interest" description="Disordered" evidence="12">
    <location>
        <begin position="1"/>
        <end position="21"/>
    </location>
</feature>
<evidence type="ECO:0000256" key="4">
    <source>
        <dbReference type="ARBA" id="ARBA00022792"/>
    </source>
</evidence>
<dbReference type="RefSeq" id="XP_002948691.1">
    <property type="nucleotide sequence ID" value="XM_002948645.1"/>
</dbReference>
<dbReference type="InParanoid" id="D8TQP3"/>
<reference evidence="14 15" key="1">
    <citation type="journal article" date="2010" name="Science">
        <title>Genomic analysis of organismal complexity in the multicellular green alga Volvox carteri.</title>
        <authorList>
            <person name="Prochnik S.E."/>
            <person name="Umen J."/>
            <person name="Nedelcu A.M."/>
            <person name="Hallmann A."/>
            <person name="Miller S.M."/>
            <person name="Nishii I."/>
            <person name="Ferris P."/>
            <person name="Kuo A."/>
            <person name="Mitros T."/>
            <person name="Fritz-Laylin L.K."/>
            <person name="Hellsten U."/>
            <person name="Chapman J."/>
            <person name="Simakov O."/>
            <person name="Rensing S.A."/>
            <person name="Terry A."/>
            <person name="Pangilinan J."/>
            <person name="Kapitonov V."/>
            <person name="Jurka J."/>
            <person name="Salamov A."/>
            <person name="Shapiro H."/>
            <person name="Schmutz J."/>
            <person name="Grimwood J."/>
            <person name="Lindquist E."/>
            <person name="Lucas S."/>
            <person name="Grigoriev I.V."/>
            <person name="Schmitt R."/>
            <person name="Kirk D."/>
            <person name="Rokhsar D.S."/>
        </authorList>
    </citation>
    <scope>NUCLEOTIDE SEQUENCE [LARGE SCALE GENOMIC DNA]</scope>
    <source>
        <strain evidence="15">f. Nagariensis / Eve</strain>
    </source>
</reference>
<feature type="region of interest" description="Disordered" evidence="12">
    <location>
        <begin position="351"/>
        <end position="395"/>
    </location>
</feature>
<evidence type="ECO:0000256" key="2">
    <source>
        <dbReference type="ARBA" id="ARBA00007472"/>
    </source>
</evidence>
<accession>D8TQP3</accession>
<dbReference type="AlphaFoldDB" id="D8TQP3"/>
<evidence type="ECO:0000256" key="8">
    <source>
        <dbReference type="ARBA" id="ARBA00023128"/>
    </source>
</evidence>
<keyword evidence="6 13" id="KW-1133">Transmembrane helix</keyword>
<proteinExistence type="inferred from homology"/>
<dbReference type="PANTHER" id="PTHR31961">
    <property type="entry name" value="SENSITIVE TO HIGH EXPRESSION PROTEIN 9, MITOCHONDRIAL"/>
    <property type="match status" value="1"/>
</dbReference>
<dbReference type="InterPro" id="IPR008839">
    <property type="entry name" value="MDM33_fungi"/>
</dbReference>
<dbReference type="Pfam" id="PF05546">
    <property type="entry name" value="She9_MDM33"/>
    <property type="match status" value="2"/>
</dbReference>
<dbReference type="Proteomes" id="UP000001058">
    <property type="component" value="Unassembled WGS sequence"/>
</dbReference>
<evidence type="ECO:0000256" key="5">
    <source>
        <dbReference type="ARBA" id="ARBA00022946"/>
    </source>
</evidence>
<evidence type="ECO:0000313" key="14">
    <source>
        <dbReference type="EMBL" id="EFJ50071.1"/>
    </source>
</evidence>
<comment type="similarity">
    <text evidence="2">Belongs to the SHE9 family.</text>
</comment>
<sequence>MPSEATLAPVPPPQAPAAATPAAAITGAQGAALALRARGAAARASLERISGPVLAAAADLGAKLNQVTGYDAIEKLKRKVDEATRRLADAREELRDNKAAYEARVSEQGDLQRQQMALLQRKSSWQAADVERFTELCRQEHRLELEVAQAKDRRCYYVTYCQGAVVCTSGNSSRNVKQQQTPGIPTAYSGAAEAVEACHDHIAEAVRERYSAETMWSDKIRRASTWWTAGLMALQLVSFMSVYLVMEPIKAQRLRNHVEEVLRAELSNVRQSLASLESNAVQFRSVGTEVRAAAVSAVAPGLSIADVADPMLEGADTRTVSRELLDQVRHIKSHLAALEIRLAASAAGGNPIEMVRGGESPPAQPSPSHSADADGAALTTEQLDEGPEGAAAPEARSWRRRLRHQLLVVAANPEARTAAAAFTGAALGVGMLLLFRRDG</sequence>
<keyword evidence="3 13" id="KW-0812">Transmembrane</keyword>
<evidence type="ECO:0000256" key="11">
    <source>
        <dbReference type="SAM" id="Coils"/>
    </source>
</evidence>
<dbReference type="GeneID" id="9623511"/>
<evidence type="ECO:0000313" key="15">
    <source>
        <dbReference type="Proteomes" id="UP000001058"/>
    </source>
</evidence>
<evidence type="ECO:0008006" key="16">
    <source>
        <dbReference type="Google" id="ProtNLM"/>
    </source>
</evidence>
<dbReference type="eggNOG" id="ENOG502S61Q">
    <property type="taxonomic scope" value="Eukaryota"/>
</dbReference>
<organism evidence="15">
    <name type="scientific">Volvox carteri f. nagariensis</name>
    <dbReference type="NCBI Taxonomy" id="3068"/>
    <lineage>
        <taxon>Eukaryota</taxon>
        <taxon>Viridiplantae</taxon>
        <taxon>Chlorophyta</taxon>
        <taxon>core chlorophytes</taxon>
        <taxon>Chlorophyceae</taxon>
        <taxon>CS clade</taxon>
        <taxon>Chlamydomonadales</taxon>
        <taxon>Volvocaceae</taxon>
        <taxon>Volvox</taxon>
    </lineage>
</organism>
<evidence type="ECO:0000256" key="3">
    <source>
        <dbReference type="ARBA" id="ARBA00022692"/>
    </source>
</evidence>
<feature type="transmembrane region" description="Helical" evidence="13">
    <location>
        <begin position="226"/>
        <end position="246"/>
    </location>
</feature>
<protein>
    <recommendedName>
        <fullName evidence="16">Sensitive to high expression protein 9, mitochondrial</fullName>
    </recommendedName>
</protein>
<gene>
    <name evidence="14" type="ORF">VOLCADRAFT_89058</name>
</gene>
<evidence type="ECO:0000256" key="9">
    <source>
        <dbReference type="ARBA" id="ARBA00023136"/>
    </source>
</evidence>
<evidence type="ECO:0000256" key="10">
    <source>
        <dbReference type="ARBA" id="ARBA00024807"/>
    </source>
</evidence>
<comment type="function">
    <text evidence="10">Required for the maintenance of the structure of the mitochondrial inner membrane. Involved in mitochondrial morphology. Causes growth arrest when highly overexpressed.</text>
</comment>
<dbReference type="GO" id="GO:0005743">
    <property type="term" value="C:mitochondrial inner membrane"/>
    <property type="evidence" value="ECO:0007669"/>
    <property type="project" value="UniProtKB-SubCell"/>
</dbReference>
<name>D8TQP3_VOLCA</name>
<keyword evidence="9 13" id="KW-0472">Membrane</keyword>
<evidence type="ECO:0000256" key="12">
    <source>
        <dbReference type="SAM" id="MobiDB-lite"/>
    </source>
</evidence>
<keyword evidence="8" id="KW-0496">Mitochondrion</keyword>
<dbReference type="PANTHER" id="PTHR31961:SF3">
    <property type="entry name" value="SENSITIVE TO HIGH EXPRESSION PROTEIN 9, MITOCHONDRIAL"/>
    <property type="match status" value="1"/>
</dbReference>